<dbReference type="EMBL" id="LR134182">
    <property type="protein sequence ID" value="VEB44178.1"/>
    <property type="molecule type" value="Genomic_DNA"/>
</dbReference>
<protein>
    <recommendedName>
        <fullName evidence="2">GGDEF domain-containing protein</fullName>
    </recommendedName>
</protein>
<evidence type="ECO:0000313" key="3">
    <source>
        <dbReference type="EMBL" id="VEB44178.1"/>
    </source>
</evidence>
<dbReference type="InterPro" id="IPR043128">
    <property type="entry name" value="Rev_trsase/Diguanyl_cyclase"/>
</dbReference>
<proteinExistence type="predicted"/>
<reference evidence="3 4" key="1">
    <citation type="submission" date="2018-12" db="EMBL/GenBank/DDBJ databases">
        <authorList>
            <consortium name="Pathogen Informatics"/>
        </authorList>
    </citation>
    <scope>NUCLEOTIDE SEQUENCE [LARGE SCALE GENOMIC DNA]</scope>
    <source>
        <strain evidence="3 4">NCTC9695</strain>
    </source>
</reference>
<evidence type="ECO:0000313" key="4">
    <source>
        <dbReference type="Proteomes" id="UP000275777"/>
    </source>
</evidence>
<feature type="region of interest" description="Disordered" evidence="1">
    <location>
        <begin position="25"/>
        <end position="56"/>
    </location>
</feature>
<dbReference type="Proteomes" id="UP000275777">
    <property type="component" value="Chromosome"/>
</dbReference>
<dbReference type="Gene3D" id="3.30.70.270">
    <property type="match status" value="1"/>
</dbReference>
<dbReference type="InterPro" id="IPR029787">
    <property type="entry name" value="Nucleotide_cyclase"/>
</dbReference>
<feature type="domain" description="GGDEF" evidence="2">
    <location>
        <begin position="1"/>
        <end position="38"/>
    </location>
</feature>
<organism evidence="3 4">
    <name type="scientific">Chromobacterium violaceum</name>
    <dbReference type="NCBI Taxonomy" id="536"/>
    <lineage>
        <taxon>Bacteria</taxon>
        <taxon>Pseudomonadati</taxon>
        <taxon>Pseudomonadota</taxon>
        <taxon>Betaproteobacteria</taxon>
        <taxon>Neisseriales</taxon>
        <taxon>Chromobacteriaceae</taxon>
        <taxon>Chromobacterium</taxon>
    </lineage>
</organism>
<name>A0A3S4HKE0_CHRVL</name>
<evidence type="ECO:0000256" key="1">
    <source>
        <dbReference type="SAM" id="MobiDB-lite"/>
    </source>
</evidence>
<dbReference type="PROSITE" id="PS50887">
    <property type="entry name" value="GGDEF"/>
    <property type="match status" value="1"/>
</dbReference>
<accession>A0A3S4HKE0</accession>
<gene>
    <name evidence="3" type="ORF">NCTC9695_04665</name>
</gene>
<dbReference type="AlphaFoldDB" id="A0A3S4HKE0"/>
<dbReference type="SUPFAM" id="SSF55073">
    <property type="entry name" value="Nucleotide cyclase"/>
    <property type="match status" value="1"/>
</dbReference>
<sequence>MRLHPGPADSTRTLFEQADQALYEAKRGGRNRASLYQGPPGNGAKKSADISSARQD</sequence>
<evidence type="ECO:0000259" key="2">
    <source>
        <dbReference type="PROSITE" id="PS50887"/>
    </source>
</evidence>
<dbReference type="InterPro" id="IPR000160">
    <property type="entry name" value="GGDEF_dom"/>
</dbReference>